<dbReference type="KEGG" id="sagg:EN73_01555"/>
<dbReference type="InterPro" id="IPR000182">
    <property type="entry name" value="GNAT_dom"/>
</dbReference>
<dbReference type="EMBL" id="JASOIH010000006">
    <property type="protein sequence ID" value="MDK6899685.1"/>
    <property type="molecule type" value="Genomic_DNA"/>
</dbReference>
<dbReference type="Proteomes" id="UP001230629">
    <property type="component" value="Unassembled WGS sequence"/>
</dbReference>
<evidence type="ECO:0000313" key="2">
    <source>
        <dbReference type="EMBL" id="MDK6899685.1"/>
    </source>
</evidence>
<dbReference type="PANTHER" id="PTHR43792">
    <property type="entry name" value="GNAT FAMILY, PUTATIVE (AFU_ORTHOLOGUE AFUA_3G00765)-RELATED-RELATED"/>
    <property type="match status" value="1"/>
</dbReference>
<dbReference type="InterPro" id="IPR016181">
    <property type="entry name" value="Acyl_CoA_acyltransferase"/>
</dbReference>
<sequence length="186" mass="21902">MNKFFLESERLIIRPLEESDYDSWYTSFMNRGPSLTPFDDGILDMSMCDINWFKNLVNLQRKEWESDIVYIFGVFLKSGEHVGMLNIVTLARADMQWGELGYVFHNQFWSNGYAFESILALLNSTYEKLGFHHIEAQITPGNERSENLVRRLGLTYETTRKDFSFENGKWTDKLIYSINLHNNNLE</sequence>
<dbReference type="InterPro" id="IPR051531">
    <property type="entry name" value="N-acetyltransferase"/>
</dbReference>
<dbReference type="RefSeq" id="WP_001031783.1">
    <property type="nucleotide sequence ID" value="NZ_CAACXY010000016.1"/>
</dbReference>
<keyword evidence="3" id="KW-0808">Transferase</keyword>
<organism evidence="3 4">
    <name type="scientific">Streptococcus agalactiae</name>
    <dbReference type="NCBI Taxonomy" id="1311"/>
    <lineage>
        <taxon>Bacteria</taxon>
        <taxon>Bacillati</taxon>
        <taxon>Bacillota</taxon>
        <taxon>Bacilli</taxon>
        <taxon>Lactobacillales</taxon>
        <taxon>Streptococcaceae</taxon>
        <taxon>Streptococcus</taxon>
    </lineage>
</organism>
<comment type="caution">
    <text evidence="3">The sequence shown here is derived from an EMBL/GenBank/DDBJ whole genome shotgun (WGS) entry which is preliminary data.</text>
</comment>
<dbReference type="EMBL" id="UHEQ01000004">
    <property type="protein sequence ID" value="SUN13452.1"/>
    <property type="molecule type" value="Genomic_DNA"/>
</dbReference>
<proteinExistence type="predicted"/>
<dbReference type="Gene3D" id="3.40.630.30">
    <property type="match status" value="1"/>
</dbReference>
<evidence type="ECO:0000313" key="3">
    <source>
        <dbReference type="EMBL" id="SUN13452.1"/>
    </source>
</evidence>
<name>A0A076Z230_STRAG</name>
<dbReference type="GO" id="GO:0016747">
    <property type="term" value="F:acyltransferase activity, transferring groups other than amino-acyl groups"/>
    <property type="evidence" value="ECO:0007669"/>
    <property type="project" value="InterPro"/>
</dbReference>
<dbReference type="AlphaFoldDB" id="A0A076Z230"/>
<dbReference type="Proteomes" id="UP000254076">
    <property type="component" value="Unassembled WGS sequence"/>
</dbReference>
<dbReference type="Pfam" id="PF13302">
    <property type="entry name" value="Acetyltransf_3"/>
    <property type="match status" value="1"/>
</dbReference>
<dbReference type="SUPFAM" id="SSF55729">
    <property type="entry name" value="Acyl-CoA N-acyltransferases (Nat)"/>
    <property type="match status" value="1"/>
</dbReference>
<dbReference type="EC" id="2.-.-.-" evidence="2"/>
<gene>
    <name evidence="3" type="ORF">NCTC8185_00636</name>
    <name evidence="2" type="ORF">QP229_06735</name>
</gene>
<accession>A0A076Z230</accession>
<reference evidence="2" key="2">
    <citation type="submission" date="2023-05" db="EMBL/GenBank/DDBJ databases">
        <title>Cataloging the Phylogenetic Diversity of Human Bladder Bacteria.</title>
        <authorList>
            <person name="Du J."/>
        </authorList>
    </citation>
    <scope>NUCLEOTIDE SEQUENCE</scope>
    <source>
        <strain evidence="2">UMB8703</strain>
    </source>
</reference>
<feature type="domain" description="N-acetyltransferase" evidence="1">
    <location>
        <begin position="11"/>
        <end position="181"/>
    </location>
</feature>
<protein>
    <submittedName>
        <fullName evidence="3">Acetyltransferase, GNAT family</fullName>
    </submittedName>
    <submittedName>
        <fullName evidence="2">GNAT family protein</fullName>
        <ecNumber evidence="2">2.-.-.-</ecNumber>
    </submittedName>
</protein>
<evidence type="ECO:0000313" key="4">
    <source>
        <dbReference type="Proteomes" id="UP000254076"/>
    </source>
</evidence>
<evidence type="ECO:0000259" key="1">
    <source>
        <dbReference type="PROSITE" id="PS51186"/>
    </source>
</evidence>
<reference evidence="3 4" key="1">
    <citation type="submission" date="2018-06" db="EMBL/GenBank/DDBJ databases">
        <authorList>
            <consortium name="Pathogen Informatics"/>
            <person name="Doyle S."/>
        </authorList>
    </citation>
    <scope>NUCLEOTIDE SEQUENCE [LARGE SCALE GENOMIC DNA]</scope>
    <source>
        <strain evidence="3 4">NCTC8185</strain>
    </source>
</reference>
<dbReference type="PROSITE" id="PS51186">
    <property type="entry name" value="GNAT"/>
    <property type="match status" value="1"/>
</dbReference>